<reference evidence="1" key="1">
    <citation type="journal article" date="2020" name="Nature">
        <title>Giant virus diversity and host interactions through global metagenomics.</title>
        <authorList>
            <person name="Schulz F."/>
            <person name="Roux S."/>
            <person name="Paez-Espino D."/>
            <person name="Jungbluth S."/>
            <person name="Walsh D.A."/>
            <person name="Denef V.J."/>
            <person name="McMahon K.D."/>
            <person name="Konstantinidis K.T."/>
            <person name="Eloe-Fadrosh E.A."/>
            <person name="Kyrpides N.C."/>
            <person name="Woyke T."/>
        </authorList>
    </citation>
    <scope>NUCLEOTIDE SEQUENCE</scope>
    <source>
        <strain evidence="1">GVMAG-M-3300023174-124</strain>
    </source>
</reference>
<accession>A0A6C0D7D0</accession>
<name>A0A6C0D7D0_9ZZZZ</name>
<dbReference type="AlphaFoldDB" id="A0A6C0D7D0"/>
<evidence type="ECO:0000313" key="1">
    <source>
        <dbReference type="EMBL" id="QHT12034.1"/>
    </source>
</evidence>
<organism evidence="1">
    <name type="scientific">viral metagenome</name>
    <dbReference type="NCBI Taxonomy" id="1070528"/>
    <lineage>
        <taxon>unclassified sequences</taxon>
        <taxon>metagenomes</taxon>
        <taxon>organismal metagenomes</taxon>
    </lineage>
</organism>
<sequence length="91" mass="10370">MNFQRLLNSDTGKIVISIILGFGLATLFRKVCTDKTCLTFHGPVISEADVYKHDEKCQKYLMQSTKCDTTKKIIDIEKRTDVAKRNFLGIL</sequence>
<dbReference type="EMBL" id="MN739540">
    <property type="protein sequence ID" value="QHT12034.1"/>
    <property type="molecule type" value="Genomic_DNA"/>
</dbReference>
<proteinExistence type="predicted"/>
<protein>
    <submittedName>
        <fullName evidence="1">Uncharacterized protein</fullName>
    </submittedName>
</protein>